<accession>A0A1G6LXA1</accession>
<sequence>MRNFYLIALFVTLILSATHSAGQDLPGACVGTKVKYGVKGLNGVSTFQWTISGPGTFTVPAASIQSFANGDSVEVTWDNAFPGGAYTFEVTESTPWGCVGIPYDQSIIINSPDIFIPVGALPEFLKLCQNGSVTVDPGSNYTNFLWQDNSTNQTFVTNQSGTLQVRLVSSDFSCSYDTTEVRLYSLPYIYLGADTTLCAGQALMLDASNPTFTSYLWSSGDIAPNFPVGSGPTQDIWVKVTDENGCVNSDTIRINQCDPGKMRIPYVFTPNGDGVNDKWEIPEYLYFTEVNIRIFNRWGKEVFAHSGTYDAAAAWNGRDRNGNDLPMDSYHYIITVTLEGKTSSYRGSVTIIR</sequence>
<name>A0A1G6LXA1_9BACT</name>
<feature type="chain" id="PRO_5011718054" evidence="1">
    <location>
        <begin position="22"/>
        <end position="353"/>
    </location>
</feature>
<evidence type="ECO:0000313" key="3">
    <source>
        <dbReference type="Proteomes" id="UP000199452"/>
    </source>
</evidence>
<proteinExistence type="predicted"/>
<protein>
    <submittedName>
        <fullName evidence="2">Gliding motility-associated C-terminal domain-containing protein</fullName>
    </submittedName>
</protein>
<dbReference type="Proteomes" id="UP000199452">
    <property type="component" value="Unassembled WGS sequence"/>
</dbReference>
<keyword evidence="1" id="KW-0732">Signal</keyword>
<dbReference type="NCBIfam" id="TIGR04131">
    <property type="entry name" value="Bac_Flav_CTERM"/>
    <property type="match status" value="1"/>
</dbReference>
<dbReference type="AlphaFoldDB" id="A0A1G6LXA1"/>
<dbReference type="STRING" id="1640674.SAMN05216323_10336"/>
<evidence type="ECO:0000313" key="2">
    <source>
        <dbReference type="EMBL" id="SDC47346.1"/>
    </source>
</evidence>
<organism evidence="2 3">
    <name type="scientific">Williamwhitmania taraxaci</name>
    <dbReference type="NCBI Taxonomy" id="1640674"/>
    <lineage>
        <taxon>Bacteria</taxon>
        <taxon>Pseudomonadati</taxon>
        <taxon>Bacteroidota</taxon>
        <taxon>Bacteroidia</taxon>
        <taxon>Bacteroidales</taxon>
        <taxon>Williamwhitmaniaceae</taxon>
        <taxon>Williamwhitmania</taxon>
    </lineage>
</organism>
<feature type="signal peptide" evidence="1">
    <location>
        <begin position="1"/>
        <end position="21"/>
    </location>
</feature>
<gene>
    <name evidence="2" type="ORF">SAMN05216323_10336</name>
</gene>
<dbReference type="InterPro" id="IPR026341">
    <property type="entry name" value="T9SS_type_B"/>
</dbReference>
<reference evidence="2 3" key="1">
    <citation type="submission" date="2016-09" db="EMBL/GenBank/DDBJ databases">
        <authorList>
            <person name="Capua I."/>
            <person name="De Benedictis P."/>
            <person name="Joannis T."/>
            <person name="Lombin L.H."/>
            <person name="Cattoli G."/>
        </authorList>
    </citation>
    <scope>NUCLEOTIDE SEQUENCE [LARGE SCALE GENOMIC DNA]</scope>
    <source>
        <strain evidence="2 3">A7P-90m</strain>
    </source>
</reference>
<dbReference type="Pfam" id="PF13585">
    <property type="entry name" value="CHU_C"/>
    <property type="match status" value="1"/>
</dbReference>
<dbReference type="EMBL" id="FMYP01000033">
    <property type="protein sequence ID" value="SDC47346.1"/>
    <property type="molecule type" value="Genomic_DNA"/>
</dbReference>
<keyword evidence="3" id="KW-1185">Reference proteome</keyword>
<evidence type="ECO:0000256" key="1">
    <source>
        <dbReference type="SAM" id="SignalP"/>
    </source>
</evidence>